<accession>A0AAD8N9T6</accession>
<dbReference type="Gene3D" id="1.25.40.20">
    <property type="entry name" value="Ankyrin repeat-containing domain"/>
    <property type="match status" value="1"/>
</dbReference>
<dbReference type="PANTHER" id="PTHR24186">
    <property type="entry name" value="PROTEIN PHOSPHATASE 1 REGULATORY SUBUNIT"/>
    <property type="match status" value="1"/>
</dbReference>
<dbReference type="SUPFAM" id="SSF48403">
    <property type="entry name" value="Ankyrin repeat"/>
    <property type="match status" value="1"/>
</dbReference>
<dbReference type="InterPro" id="IPR036770">
    <property type="entry name" value="Ankyrin_rpt-contain_sf"/>
</dbReference>
<dbReference type="AlphaFoldDB" id="A0AAD8N9T6"/>
<dbReference type="GO" id="GO:0005886">
    <property type="term" value="C:plasma membrane"/>
    <property type="evidence" value="ECO:0007669"/>
    <property type="project" value="TreeGrafter"/>
</dbReference>
<dbReference type="Pfam" id="PF12796">
    <property type="entry name" value="Ank_2"/>
    <property type="match status" value="1"/>
</dbReference>
<gene>
    <name evidence="4" type="ORF">POM88_000496</name>
</gene>
<dbReference type="PROSITE" id="PS50297">
    <property type="entry name" value="ANK_REP_REGION"/>
    <property type="match status" value="1"/>
</dbReference>
<evidence type="ECO:0000256" key="3">
    <source>
        <dbReference type="PROSITE-ProRule" id="PRU00023"/>
    </source>
</evidence>
<evidence type="ECO:0000313" key="5">
    <source>
        <dbReference type="Proteomes" id="UP001237642"/>
    </source>
</evidence>
<dbReference type="PROSITE" id="PS50088">
    <property type="entry name" value="ANK_REPEAT"/>
    <property type="match status" value="1"/>
</dbReference>
<keyword evidence="2 3" id="KW-0040">ANK repeat</keyword>
<comment type="caution">
    <text evidence="4">The sequence shown here is derived from an EMBL/GenBank/DDBJ whole genome shotgun (WGS) entry which is preliminary data.</text>
</comment>
<reference evidence="4" key="2">
    <citation type="submission" date="2023-05" db="EMBL/GenBank/DDBJ databases">
        <authorList>
            <person name="Schelkunov M.I."/>
        </authorList>
    </citation>
    <scope>NUCLEOTIDE SEQUENCE</scope>
    <source>
        <strain evidence="4">Hsosn_3</strain>
        <tissue evidence="4">Leaf</tissue>
    </source>
</reference>
<organism evidence="4 5">
    <name type="scientific">Heracleum sosnowskyi</name>
    <dbReference type="NCBI Taxonomy" id="360622"/>
    <lineage>
        <taxon>Eukaryota</taxon>
        <taxon>Viridiplantae</taxon>
        <taxon>Streptophyta</taxon>
        <taxon>Embryophyta</taxon>
        <taxon>Tracheophyta</taxon>
        <taxon>Spermatophyta</taxon>
        <taxon>Magnoliopsida</taxon>
        <taxon>eudicotyledons</taxon>
        <taxon>Gunneridae</taxon>
        <taxon>Pentapetalae</taxon>
        <taxon>asterids</taxon>
        <taxon>campanulids</taxon>
        <taxon>Apiales</taxon>
        <taxon>Apiaceae</taxon>
        <taxon>Apioideae</taxon>
        <taxon>apioid superclade</taxon>
        <taxon>Tordylieae</taxon>
        <taxon>Tordyliinae</taxon>
        <taxon>Heracleum</taxon>
    </lineage>
</organism>
<keyword evidence="1" id="KW-0677">Repeat</keyword>
<evidence type="ECO:0000256" key="1">
    <source>
        <dbReference type="ARBA" id="ARBA00022737"/>
    </source>
</evidence>
<dbReference type="InterPro" id="IPR002110">
    <property type="entry name" value="Ankyrin_rpt"/>
</dbReference>
<dbReference type="PANTHER" id="PTHR24186:SF50">
    <property type="entry name" value="ANKYRIN REPEAT-CONTAINING PROTEIN ITN1-LIKE ISOFORM X1"/>
    <property type="match status" value="1"/>
</dbReference>
<name>A0AAD8N9T6_9APIA</name>
<proteinExistence type="predicted"/>
<sequence length="150" mass="17348">MYLTDVLNISEFVKLLLDKNKDLLKVPDEYEWTAFHYVAYNNLHTIVDDLVGEDKFVAYLPDKKDKRTTLHVAACKGNICVMKKLVEYFPDCWEIVDGKGQNILHIAVEQDQKEVIRYILSEGCKANNNLLIQSEGFKLIRIATLGENRR</sequence>
<feature type="repeat" description="ANK" evidence="3">
    <location>
        <begin position="99"/>
        <end position="127"/>
    </location>
</feature>
<keyword evidence="5" id="KW-1185">Reference proteome</keyword>
<dbReference type="EMBL" id="JAUIZM010000001">
    <property type="protein sequence ID" value="KAK1400891.1"/>
    <property type="molecule type" value="Genomic_DNA"/>
</dbReference>
<protein>
    <recommendedName>
        <fullName evidence="6">Ankyrin</fullName>
    </recommendedName>
</protein>
<dbReference type="Proteomes" id="UP001237642">
    <property type="component" value="Unassembled WGS sequence"/>
</dbReference>
<reference evidence="4" key="1">
    <citation type="submission" date="2023-02" db="EMBL/GenBank/DDBJ databases">
        <title>Genome of toxic invasive species Heracleum sosnowskyi carries increased number of genes despite the absence of recent whole-genome duplications.</title>
        <authorList>
            <person name="Schelkunov M."/>
            <person name="Shtratnikova V."/>
            <person name="Makarenko M."/>
            <person name="Klepikova A."/>
            <person name="Omelchenko D."/>
            <person name="Novikova G."/>
            <person name="Obukhova E."/>
            <person name="Bogdanov V."/>
            <person name="Penin A."/>
            <person name="Logacheva M."/>
        </authorList>
    </citation>
    <scope>NUCLEOTIDE SEQUENCE</scope>
    <source>
        <strain evidence="4">Hsosn_3</strain>
        <tissue evidence="4">Leaf</tissue>
    </source>
</reference>
<evidence type="ECO:0008006" key="6">
    <source>
        <dbReference type="Google" id="ProtNLM"/>
    </source>
</evidence>
<dbReference type="SMART" id="SM00248">
    <property type="entry name" value="ANK"/>
    <property type="match status" value="3"/>
</dbReference>
<evidence type="ECO:0000313" key="4">
    <source>
        <dbReference type="EMBL" id="KAK1400891.1"/>
    </source>
</evidence>
<evidence type="ECO:0000256" key="2">
    <source>
        <dbReference type="ARBA" id="ARBA00023043"/>
    </source>
</evidence>